<comment type="subcellular location">
    <subcellularLocation>
        <location evidence="1">Membrane</location>
        <topology evidence="1">Multi-pass membrane protein</topology>
    </subcellularLocation>
</comment>
<feature type="transmembrane region" description="Helical" evidence="6">
    <location>
        <begin position="67"/>
        <end position="86"/>
    </location>
</feature>
<feature type="transmembrane region" description="Helical" evidence="6">
    <location>
        <begin position="7"/>
        <end position="28"/>
    </location>
</feature>
<dbReference type="GO" id="GO:0016020">
    <property type="term" value="C:membrane"/>
    <property type="evidence" value="ECO:0007669"/>
    <property type="project" value="UniProtKB-SubCell"/>
</dbReference>
<dbReference type="PANTHER" id="PTHR21716">
    <property type="entry name" value="TRANSMEMBRANE PROTEIN"/>
    <property type="match status" value="1"/>
</dbReference>
<dbReference type="EMBL" id="JAQMLA010000001">
    <property type="protein sequence ID" value="MDB8685146.1"/>
    <property type="molecule type" value="Genomic_DNA"/>
</dbReference>
<reference evidence="10" key="6">
    <citation type="submission" date="2023-01" db="EMBL/GenBank/DDBJ databases">
        <title>Human gut microbiome strain richness.</title>
        <authorList>
            <person name="Chen-Liaw A."/>
        </authorList>
    </citation>
    <scope>NUCLEOTIDE SEQUENCE</scope>
    <source>
        <strain evidence="11">1001217st1_A9_1001217B_191108</strain>
        <strain evidence="10">RTP21484st1_H11_RTP21484_190118</strain>
    </source>
</reference>
<evidence type="ECO:0000313" key="19">
    <source>
        <dbReference type="Proteomes" id="UP000284472"/>
    </source>
</evidence>
<dbReference type="EMBL" id="JAAIRM010000001">
    <property type="protein sequence ID" value="NSI17831.1"/>
    <property type="molecule type" value="Genomic_DNA"/>
</dbReference>
<reference evidence="12" key="3">
    <citation type="submission" date="2020-02" db="EMBL/GenBank/DDBJ databases">
        <authorList>
            <person name="Littmann E."/>
            <person name="Sorbara M."/>
        </authorList>
    </citation>
    <scope>NUCLEOTIDE SEQUENCE</scope>
    <source>
        <strain evidence="13">MSK.15.32</strain>
        <strain evidence="12">MSK.22.53</strain>
    </source>
</reference>
<dbReference type="PANTHER" id="PTHR21716:SF68">
    <property type="entry name" value="TRANSPORT PROTEIN YTVI-RELATED"/>
    <property type="match status" value="1"/>
</dbReference>
<evidence type="ECO:0000256" key="3">
    <source>
        <dbReference type="ARBA" id="ARBA00022692"/>
    </source>
</evidence>
<evidence type="ECO:0000313" key="10">
    <source>
        <dbReference type="EMBL" id="MDB8685146.1"/>
    </source>
</evidence>
<comment type="similarity">
    <text evidence="2">Belongs to the autoinducer-2 exporter (AI-2E) (TC 2.A.86) family.</text>
</comment>
<evidence type="ECO:0000313" key="17">
    <source>
        <dbReference type="EMBL" id="RHM80500.1"/>
    </source>
</evidence>
<gene>
    <name evidence="14" type="primary">ytvI</name>
    <name evidence="16" type="ORF">DW142_04235</name>
    <name evidence="15" type="ORF">DW270_07710</name>
    <name evidence="14" type="ORF">DW812_09080</name>
    <name evidence="17" type="ORF">DWZ50_03305</name>
    <name evidence="12" type="ORF">G4958_00370</name>
    <name evidence="13" type="ORF">G4993_05980</name>
    <name evidence="8" type="ORF">LIQ08_01250</name>
    <name evidence="7" type="ORF">LIQ10_07600</name>
    <name evidence="9" type="ORF">OZZ17_06360</name>
    <name evidence="11" type="ORF">PNU63_00485</name>
    <name evidence="10" type="ORF">PNW85_00395</name>
</gene>
<dbReference type="EMBL" id="JAAIRV010000008">
    <property type="protein sequence ID" value="NSI57948.1"/>
    <property type="molecule type" value="Genomic_DNA"/>
</dbReference>
<sequence>MERKRPYWQVAVSLMFSILATAAFIILGVKAIGFLMPFVVGWIISAIATPLVNWLEKRLKIVKKLGTAMIVIMVIGLIVLVGYFAVSRIAAEVTDLIQNFPDIYAQLEEGMREIGNTLSGAFSRLPRGVQNGWTTIVENLDTYMGNLVSKISEPTVTAAGNFAKRLPSYLISFIVAILAAYFFTIQREEVIAWFHKIAPPSVEKRMILVMDNLKYAVGGYFKAQFKIMGVVFLILFAGFLVLGIHYAVLVAFLISFLDFLPFFGTGTALIPWAIYSVFIGEYKITAGLVIIYAVSQVVRQLLQPKLVGDSMGMNPLVTLLLLYVGYKIKGVFGMILAVPLGLVLINMCQAGAFDYILDDVKILVEGILGLREELPQGQKENSDNT</sequence>
<dbReference type="InterPro" id="IPR014227">
    <property type="entry name" value="YtvI-like"/>
</dbReference>
<dbReference type="EMBL" id="JAJBNC010000010">
    <property type="protein sequence ID" value="MCB5493606.1"/>
    <property type="molecule type" value="Genomic_DNA"/>
</dbReference>
<evidence type="ECO:0000313" key="14">
    <source>
        <dbReference type="EMBL" id="RHD06239.1"/>
    </source>
</evidence>
<evidence type="ECO:0000313" key="16">
    <source>
        <dbReference type="EMBL" id="RHJ14669.1"/>
    </source>
</evidence>
<dbReference type="Proteomes" id="UP000285610">
    <property type="component" value="Unassembled WGS sequence"/>
</dbReference>
<evidence type="ECO:0000256" key="4">
    <source>
        <dbReference type="ARBA" id="ARBA00022989"/>
    </source>
</evidence>
<feature type="transmembrane region" description="Helical" evidence="6">
    <location>
        <begin position="166"/>
        <end position="185"/>
    </location>
</feature>
<proteinExistence type="inferred from homology"/>
<evidence type="ECO:0000313" key="20">
    <source>
        <dbReference type="Proteomes" id="UP000285610"/>
    </source>
</evidence>
<evidence type="ECO:0000313" key="7">
    <source>
        <dbReference type="EMBL" id="MCB5493606.1"/>
    </source>
</evidence>
<reference evidence="18 19" key="1">
    <citation type="submission" date="2018-08" db="EMBL/GenBank/DDBJ databases">
        <title>A genome reference for cultivated species of the human gut microbiota.</title>
        <authorList>
            <person name="Zou Y."/>
            <person name="Xue W."/>
            <person name="Luo G."/>
        </authorList>
    </citation>
    <scope>NUCLEOTIDE SEQUENCE [LARGE SCALE GENOMIC DNA]</scope>
    <source>
        <strain evidence="17 20">AF33-12</strain>
        <strain evidence="16 18">AM12-54</strain>
        <strain evidence="15 21">AM22-7AC</strain>
        <strain evidence="14 19">AM32-6</strain>
    </source>
</reference>
<dbReference type="GO" id="GO:0055085">
    <property type="term" value="P:transmembrane transport"/>
    <property type="evidence" value="ECO:0007669"/>
    <property type="project" value="TreeGrafter"/>
</dbReference>
<dbReference type="EMBL" id="JAPRAY010000007">
    <property type="protein sequence ID" value="MCZ0667167.1"/>
    <property type="molecule type" value="Genomic_DNA"/>
</dbReference>
<reference evidence="7" key="4">
    <citation type="submission" date="2021-10" db="EMBL/GenBank/DDBJ databases">
        <title>Collection of gut derived symbiotic bacterial strains cultured from healthy donors.</title>
        <authorList>
            <person name="Lin H."/>
            <person name="Littmann E."/>
            <person name="Claire K."/>
            <person name="Pamer E."/>
        </authorList>
    </citation>
    <scope>NUCLEOTIDE SEQUENCE</scope>
    <source>
        <strain evidence="8">MSK.23.18</strain>
        <strain evidence="7">MSK.23.4</strain>
    </source>
</reference>
<dbReference type="Proteomes" id="UP000283992">
    <property type="component" value="Unassembled WGS sequence"/>
</dbReference>
<keyword evidence="4 6" id="KW-1133">Transmembrane helix</keyword>
<feature type="transmembrane region" description="Helical" evidence="6">
    <location>
        <begin position="34"/>
        <end position="55"/>
    </location>
</feature>
<dbReference type="NCBIfam" id="TIGR02872">
    <property type="entry name" value="spore_ytvI"/>
    <property type="match status" value="1"/>
</dbReference>
<dbReference type="Proteomes" id="UP001211731">
    <property type="component" value="Unassembled WGS sequence"/>
</dbReference>
<reference evidence="12" key="2">
    <citation type="journal article" date="2020" name="Cell Host Microbe">
        <title>Functional and Genomic Variation between Human-Derived Isolates of Lachnospiraceae Reveals Inter- and Intra-Species Diversity.</title>
        <authorList>
            <person name="Sorbara M.T."/>
            <person name="Littmann E.R."/>
            <person name="Fontana E."/>
            <person name="Moody T.U."/>
            <person name="Kohout C.E."/>
            <person name="Gjonbalaj M."/>
            <person name="Eaton V."/>
            <person name="Seok R."/>
            <person name="Leiner I.M."/>
            <person name="Pamer E.G."/>
        </authorList>
    </citation>
    <scope>NUCLEOTIDE SEQUENCE</scope>
    <source>
        <strain evidence="13">MSK.15.32</strain>
        <strain evidence="12">MSK.22.53</strain>
    </source>
</reference>
<dbReference type="Proteomes" id="UP000284472">
    <property type="component" value="Unassembled WGS sequence"/>
</dbReference>
<dbReference type="Proteomes" id="UP001079535">
    <property type="component" value="Unassembled WGS sequence"/>
</dbReference>
<dbReference type="EMBL" id="QSIR01000011">
    <property type="protein sequence ID" value="RHD06239.1"/>
    <property type="molecule type" value="Genomic_DNA"/>
</dbReference>
<dbReference type="Proteomes" id="UP000285697">
    <property type="component" value="Unassembled WGS sequence"/>
</dbReference>
<dbReference type="EMBL" id="JAJBOM010000001">
    <property type="protein sequence ID" value="MCB5617795.1"/>
    <property type="molecule type" value="Genomic_DNA"/>
</dbReference>
<accession>A0A2N5P4M1</accession>
<dbReference type="Proteomes" id="UP001296643">
    <property type="component" value="Unassembled WGS sequence"/>
</dbReference>
<dbReference type="InterPro" id="IPR002549">
    <property type="entry name" value="AI-2E-like"/>
</dbReference>
<feature type="transmembrane region" description="Helical" evidence="6">
    <location>
        <begin position="230"/>
        <end position="257"/>
    </location>
</feature>
<comment type="caution">
    <text evidence="14">The sequence shown here is derived from an EMBL/GenBank/DDBJ whole genome shotgun (WGS) entry which is preliminary data.</text>
</comment>
<dbReference type="RefSeq" id="WP_009245233.1">
    <property type="nucleotide sequence ID" value="NZ_AP031446.1"/>
</dbReference>
<organism evidence="14 19">
    <name type="scientific">Mediterraneibacter gnavus</name>
    <name type="common">Ruminococcus gnavus</name>
    <dbReference type="NCBI Taxonomy" id="33038"/>
    <lineage>
        <taxon>Bacteria</taxon>
        <taxon>Bacillati</taxon>
        <taxon>Bacillota</taxon>
        <taxon>Clostridia</taxon>
        <taxon>Lachnospirales</taxon>
        <taxon>Lachnospiraceae</taxon>
        <taxon>Mediterraneibacter</taxon>
    </lineage>
</organism>
<evidence type="ECO:0000313" key="12">
    <source>
        <dbReference type="EMBL" id="NSI17831.1"/>
    </source>
</evidence>
<keyword evidence="5 6" id="KW-0472">Membrane</keyword>
<evidence type="ECO:0000313" key="8">
    <source>
        <dbReference type="EMBL" id="MCB5617795.1"/>
    </source>
</evidence>
<dbReference type="Proteomes" id="UP001297422">
    <property type="component" value="Unassembled WGS sequence"/>
</dbReference>
<keyword evidence="3 6" id="KW-0812">Transmembrane</keyword>
<dbReference type="Pfam" id="PF01594">
    <property type="entry name" value="AI-2E_transport"/>
    <property type="match status" value="1"/>
</dbReference>
<evidence type="ECO:0000256" key="6">
    <source>
        <dbReference type="SAM" id="Phobius"/>
    </source>
</evidence>
<reference evidence="9" key="5">
    <citation type="submission" date="2022-11" db="EMBL/GenBank/DDBJ databases">
        <title>Temperate bacteriophages infecting mucin-degrading bacterium Ruminococcus gnavus from the human gut.</title>
        <authorList>
            <person name="Buttimer C."/>
        </authorList>
    </citation>
    <scope>NUCLEOTIDE SEQUENCE</scope>
    <source>
        <strain evidence="9">CCUG 49994</strain>
    </source>
</reference>
<evidence type="ECO:0000313" key="21">
    <source>
        <dbReference type="Proteomes" id="UP000285697"/>
    </source>
</evidence>
<feature type="transmembrane region" description="Helical" evidence="6">
    <location>
        <begin position="269"/>
        <end position="294"/>
    </location>
</feature>
<protein>
    <submittedName>
        <fullName evidence="14">Sporulation integral membrane protein YtvI</fullName>
    </submittedName>
</protein>
<dbReference type="EMBL" id="QRLN01000004">
    <property type="protein sequence ID" value="RHJ14669.1"/>
    <property type="molecule type" value="Genomic_DNA"/>
</dbReference>
<name>A0A2N5P4M1_MEDGN</name>
<evidence type="ECO:0000313" key="13">
    <source>
        <dbReference type="EMBL" id="NSI57948.1"/>
    </source>
</evidence>
<dbReference type="Proteomes" id="UP001296580">
    <property type="component" value="Unassembled WGS sequence"/>
</dbReference>
<evidence type="ECO:0000313" key="18">
    <source>
        <dbReference type="Proteomes" id="UP000283992"/>
    </source>
</evidence>
<evidence type="ECO:0000256" key="1">
    <source>
        <dbReference type="ARBA" id="ARBA00004141"/>
    </source>
</evidence>
<dbReference type="Proteomes" id="UP001297370">
    <property type="component" value="Unassembled WGS sequence"/>
</dbReference>
<dbReference type="EMBL" id="QRQE01000005">
    <property type="protein sequence ID" value="RHM80500.1"/>
    <property type="molecule type" value="Genomic_DNA"/>
</dbReference>
<dbReference type="Proteomes" id="UP001212160">
    <property type="component" value="Unassembled WGS sequence"/>
</dbReference>
<evidence type="ECO:0000313" key="9">
    <source>
        <dbReference type="EMBL" id="MCZ0667167.1"/>
    </source>
</evidence>
<dbReference type="EMBL" id="JAQMLR010000001">
    <property type="protein sequence ID" value="MDB8737283.1"/>
    <property type="molecule type" value="Genomic_DNA"/>
</dbReference>
<dbReference type="AlphaFoldDB" id="A0A2N5P4M1"/>
<dbReference type="EMBL" id="QRIA01000008">
    <property type="protein sequence ID" value="RHG19206.1"/>
    <property type="molecule type" value="Genomic_DNA"/>
</dbReference>
<evidence type="ECO:0000313" key="15">
    <source>
        <dbReference type="EMBL" id="RHG19206.1"/>
    </source>
</evidence>
<evidence type="ECO:0000256" key="5">
    <source>
        <dbReference type="ARBA" id="ARBA00023136"/>
    </source>
</evidence>
<evidence type="ECO:0000256" key="2">
    <source>
        <dbReference type="ARBA" id="ARBA00009773"/>
    </source>
</evidence>
<feature type="transmembrane region" description="Helical" evidence="6">
    <location>
        <begin position="332"/>
        <end position="353"/>
    </location>
</feature>
<evidence type="ECO:0000313" key="11">
    <source>
        <dbReference type="EMBL" id="MDB8737283.1"/>
    </source>
</evidence>